<reference evidence="5 6" key="1">
    <citation type="journal article" date="2014" name="Int. J. Syst. Evol. Microbiol.">
        <title>Solimonas terrae sp. nov., isolated from soil.</title>
        <authorList>
            <person name="Kim S.J."/>
            <person name="Moon J.Y."/>
            <person name="Weon H.Y."/>
            <person name="Ahn J.H."/>
            <person name="Chen W.M."/>
            <person name="Kwon S.W."/>
        </authorList>
    </citation>
    <scope>NUCLEOTIDE SEQUENCE [LARGE SCALE GENOMIC DNA]</scope>
    <source>
        <strain evidence="5 6">KIS83-12</strain>
    </source>
</reference>
<dbReference type="Pfam" id="PF00682">
    <property type="entry name" value="HMGL-like"/>
    <property type="match status" value="1"/>
</dbReference>
<dbReference type="InterPro" id="IPR000891">
    <property type="entry name" value="PYR_CT"/>
</dbReference>
<evidence type="ECO:0000313" key="5">
    <source>
        <dbReference type="EMBL" id="NGY04283.1"/>
    </source>
</evidence>
<dbReference type="GO" id="GO:0006552">
    <property type="term" value="P:L-leucine catabolic process"/>
    <property type="evidence" value="ECO:0007669"/>
    <property type="project" value="TreeGrafter"/>
</dbReference>
<organism evidence="5 6">
    <name type="scientific">Solimonas terrae</name>
    <dbReference type="NCBI Taxonomy" id="1396819"/>
    <lineage>
        <taxon>Bacteria</taxon>
        <taxon>Pseudomonadati</taxon>
        <taxon>Pseudomonadota</taxon>
        <taxon>Gammaproteobacteria</taxon>
        <taxon>Nevskiales</taxon>
        <taxon>Nevskiaceae</taxon>
        <taxon>Solimonas</taxon>
    </lineage>
</organism>
<dbReference type="GO" id="GO:0046872">
    <property type="term" value="F:metal ion binding"/>
    <property type="evidence" value="ECO:0007669"/>
    <property type="project" value="UniProtKB-KW"/>
</dbReference>
<keyword evidence="2" id="KW-0479">Metal-binding</keyword>
<dbReference type="GO" id="GO:0004419">
    <property type="term" value="F:hydroxymethylglutaryl-CoA lyase activity"/>
    <property type="evidence" value="ECO:0007669"/>
    <property type="project" value="TreeGrafter"/>
</dbReference>
<dbReference type="NCBIfam" id="NF004283">
    <property type="entry name" value="PRK05692.1"/>
    <property type="match status" value="1"/>
</dbReference>
<dbReference type="GO" id="GO:0046951">
    <property type="term" value="P:ketone body biosynthetic process"/>
    <property type="evidence" value="ECO:0007669"/>
    <property type="project" value="TreeGrafter"/>
</dbReference>
<gene>
    <name evidence="5" type="ORF">G7Y85_05875</name>
</gene>
<comment type="similarity">
    <text evidence="1">Belongs to the HMG-CoA lyase family.</text>
</comment>
<sequence length="307" mass="32278">MNGIAGAVELIEVSPRDGLQNESVPVDTTTKLELIARLLDAGQRRIEVTSFVNPNKVPQMADAEALCERLPHHPDARYAGLVLNQRGYRRARASGRLHEVCLVVCASDSFGQRNQGQTIEQGLAETAAIVRAARADGIASSVTITVAFGCPFEGEIDTARVVGIAQALAEQQPDELVLADTIGVAVPSQVSAVIAAVRERIGNALPMRGHFHNTRNTAIANIVAALQAGVSRFDASVGGVGGCPFAPAATGNVASEDVAYLCQRMGLALSVDLERLNDTARWLGERLGRSLPGMLSRAGGFPPRAAG</sequence>
<dbReference type="SUPFAM" id="SSF51569">
    <property type="entry name" value="Aldolase"/>
    <property type="match status" value="1"/>
</dbReference>
<name>A0A6M2BQD0_9GAMM</name>
<proteinExistence type="inferred from homology"/>
<dbReference type="CDD" id="cd07938">
    <property type="entry name" value="DRE_TIM_HMGL"/>
    <property type="match status" value="1"/>
</dbReference>
<dbReference type="EMBL" id="JAAMOW010000002">
    <property type="protein sequence ID" value="NGY04283.1"/>
    <property type="molecule type" value="Genomic_DNA"/>
</dbReference>
<dbReference type="InterPro" id="IPR013785">
    <property type="entry name" value="Aldolase_TIM"/>
</dbReference>
<dbReference type="Proteomes" id="UP000472676">
    <property type="component" value="Unassembled WGS sequence"/>
</dbReference>
<keyword evidence="3 5" id="KW-0456">Lyase</keyword>
<protein>
    <submittedName>
        <fullName evidence="5">Hydroxymethylglutaryl-CoA lyase</fullName>
    </submittedName>
</protein>
<dbReference type="RefSeq" id="WP_166253201.1">
    <property type="nucleotide sequence ID" value="NZ_JAAMOW010000002.1"/>
</dbReference>
<accession>A0A6M2BQD0</accession>
<dbReference type="InterPro" id="IPR043594">
    <property type="entry name" value="HMGL"/>
</dbReference>
<comment type="caution">
    <text evidence="5">The sequence shown here is derived from an EMBL/GenBank/DDBJ whole genome shotgun (WGS) entry which is preliminary data.</text>
</comment>
<evidence type="ECO:0000256" key="1">
    <source>
        <dbReference type="ARBA" id="ARBA00009405"/>
    </source>
</evidence>
<keyword evidence="6" id="KW-1185">Reference proteome</keyword>
<evidence type="ECO:0000256" key="2">
    <source>
        <dbReference type="ARBA" id="ARBA00022723"/>
    </source>
</evidence>
<dbReference type="AlphaFoldDB" id="A0A6M2BQD0"/>
<feature type="domain" description="Pyruvate carboxyltransferase" evidence="4">
    <location>
        <begin position="8"/>
        <end position="277"/>
    </location>
</feature>
<evidence type="ECO:0000313" key="6">
    <source>
        <dbReference type="Proteomes" id="UP000472676"/>
    </source>
</evidence>
<evidence type="ECO:0000259" key="4">
    <source>
        <dbReference type="PROSITE" id="PS50991"/>
    </source>
</evidence>
<dbReference type="PANTHER" id="PTHR42738:SF7">
    <property type="entry name" value="HYDROXYMETHYLGLUTARYL-COA LYASE"/>
    <property type="match status" value="1"/>
</dbReference>
<evidence type="ECO:0000256" key="3">
    <source>
        <dbReference type="ARBA" id="ARBA00023239"/>
    </source>
</evidence>
<dbReference type="PANTHER" id="PTHR42738">
    <property type="entry name" value="HYDROXYMETHYLGLUTARYL-COA LYASE"/>
    <property type="match status" value="1"/>
</dbReference>
<dbReference type="Gene3D" id="3.20.20.70">
    <property type="entry name" value="Aldolase class I"/>
    <property type="match status" value="1"/>
</dbReference>
<dbReference type="PROSITE" id="PS50991">
    <property type="entry name" value="PYR_CT"/>
    <property type="match status" value="1"/>
</dbReference>